<organism evidence="2 3">
    <name type="scientific">Pleurodeles waltl</name>
    <name type="common">Iberian ribbed newt</name>
    <dbReference type="NCBI Taxonomy" id="8319"/>
    <lineage>
        <taxon>Eukaryota</taxon>
        <taxon>Metazoa</taxon>
        <taxon>Chordata</taxon>
        <taxon>Craniata</taxon>
        <taxon>Vertebrata</taxon>
        <taxon>Euteleostomi</taxon>
        <taxon>Amphibia</taxon>
        <taxon>Batrachia</taxon>
        <taxon>Caudata</taxon>
        <taxon>Salamandroidea</taxon>
        <taxon>Salamandridae</taxon>
        <taxon>Pleurodelinae</taxon>
        <taxon>Pleurodeles</taxon>
    </lineage>
</organism>
<feature type="region of interest" description="Disordered" evidence="1">
    <location>
        <begin position="38"/>
        <end position="101"/>
    </location>
</feature>
<evidence type="ECO:0000313" key="3">
    <source>
        <dbReference type="Proteomes" id="UP001066276"/>
    </source>
</evidence>
<evidence type="ECO:0000256" key="1">
    <source>
        <dbReference type="SAM" id="MobiDB-lite"/>
    </source>
</evidence>
<comment type="caution">
    <text evidence="2">The sequence shown here is derived from an EMBL/GenBank/DDBJ whole genome shotgun (WGS) entry which is preliminary data.</text>
</comment>
<accession>A0AAV7QIL8</accession>
<reference evidence="2" key="1">
    <citation type="journal article" date="2022" name="bioRxiv">
        <title>Sequencing and chromosome-scale assembly of the giantPleurodeles waltlgenome.</title>
        <authorList>
            <person name="Brown T."/>
            <person name="Elewa A."/>
            <person name="Iarovenko S."/>
            <person name="Subramanian E."/>
            <person name="Araus A.J."/>
            <person name="Petzold A."/>
            <person name="Susuki M."/>
            <person name="Suzuki K.-i.T."/>
            <person name="Hayashi T."/>
            <person name="Toyoda A."/>
            <person name="Oliveira C."/>
            <person name="Osipova E."/>
            <person name="Leigh N.D."/>
            <person name="Simon A."/>
            <person name="Yun M.H."/>
        </authorList>
    </citation>
    <scope>NUCLEOTIDE SEQUENCE</scope>
    <source>
        <strain evidence="2">20211129_DDA</strain>
        <tissue evidence="2">Liver</tissue>
    </source>
</reference>
<keyword evidence="3" id="KW-1185">Reference proteome</keyword>
<protein>
    <submittedName>
        <fullName evidence="2">Uncharacterized protein</fullName>
    </submittedName>
</protein>
<dbReference type="AlphaFoldDB" id="A0AAV7QIL8"/>
<feature type="region of interest" description="Disordered" evidence="1">
    <location>
        <begin position="1"/>
        <end position="26"/>
    </location>
</feature>
<name>A0AAV7QIL8_PLEWA</name>
<sequence length="101" mass="10153">MVRTIAPGGRPAWGRQGPADGISHSRVAWGGGGAVVEAYPNLSRGQSGDNGGGRSAPPEDQQGGGRCPGAQAEVVGAPSEPLGAVRSLGRQQGAIRSDWQP</sequence>
<evidence type="ECO:0000313" key="2">
    <source>
        <dbReference type="EMBL" id="KAJ1138110.1"/>
    </source>
</evidence>
<proteinExistence type="predicted"/>
<gene>
    <name evidence="2" type="ORF">NDU88_004501</name>
</gene>
<dbReference type="EMBL" id="JANPWB010000010">
    <property type="protein sequence ID" value="KAJ1138110.1"/>
    <property type="molecule type" value="Genomic_DNA"/>
</dbReference>
<dbReference type="Proteomes" id="UP001066276">
    <property type="component" value="Chromosome 6"/>
</dbReference>